<keyword evidence="3 8" id="KW-0808">Transferase</keyword>
<keyword evidence="2 8" id="KW-0489">Methyltransferase</keyword>
<dbReference type="CDD" id="cd06445">
    <property type="entry name" value="ATase"/>
    <property type="match status" value="1"/>
</dbReference>
<keyword evidence="9" id="KW-1185">Reference proteome</keyword>
<dbReference type="Proteomes" id="UP000050863">
    <property type="component" value="Unassembled WGS sequence"/>
</dbReference>
<accession>A0A0R3LIZ1</accession>
<dbReference type="InterPro" id="IPR036388">
    <property type="entry name" value="WH-like_DNA-bd_sf"/>
</dbReference>
<dbReference type="Pfam" id="PF01035">
    <property type="entry name" value="DNA_binding_1"/>
    <property type="match status" value="1"/>
</dbReference>
<dbReference type="STRING" id="280332.CQ12_28125"/>
<dbReference type="PROSITE" id="PS00374">
    <property type="entry name" value="MGMT"/>
    <property type="match status" value="1"/>
</dbReference>
<comment type="caution">
    <text evidence="8">The sequence shown here is derived from an EMBL/GenBank/DDBJ whole genome shotgun (WGS) entry which is preliminary data.</text>
</comment>
<dbReference type="SUPFAM" id="SSF53155">
    <property type="entry name" value="Methylated DNA-protein cysteine methyltransferase domain"/>
    <property type="match status" value="1"/>
</dbReference>
<evidence type="ECO:0000256" key="1">
    <source>
        <dbReference type="ARBA" id="ARBA00001286"/>
    </source>
</evidence>
<organism evidence="8 9">
    <name type="scientific">Bradyrhizobium jicamae</name>
    <dbReference type="NCBI Taxonomy" id="280332"/>
    <lineage>
        <taxon>Bacteria</taxon>
        <taxon>Pseudomonadati</taxon>
        <taxon>Pseudomonadota</taxon>
        <taxon>Alphaproteobacteria</taxon>
        <taxon>Hyphomicrobiales</taxon>
        <taxon>Nitrobacteraceae</taxon>
        <taxon>Bradyrhizobium</taxon>
    </lineage>
</organism>
<dbReference type="NCBIfam" id="TIGR00589">
    <property type="entry name" value="ogt"/>
    <property type="match status" value="1"/>
</dbReference>
<proteinExistence type="predicted"/>
<dbReference type="InterPro" id="IPR001497">
    <property type="entry name" value="MethylDNA_cys_MeTrfase_AS"/>
</dbReference>
<dbReference type="InterPro" id="IPR036217">
    <property type="entry name" value="MethylDNA_cys_MeTrfase_DNAb"/>
</dbReference>
<evidence type="ECO:0000313" key="9">
    <source>
        <dbReference type="Proteomes" id="UP000050863"/>
    </source>
</evidence>
<feature type="domain" description="Methylated-DNA-[protein]-cysteine S-methyltransferase DNA binding" evidence="7">
    <location>
        <begin position="88"/>
        <end position="169"/>
    </location>
</feature>
<dbReference type="SUPFAM" id="SSF46767">
    <property type="entry name" value="Methylated DNA-protein cysteine methyltransferase, C-terminal domain"/>
    <property type="match status" value="1"/>
</dbReference>
<protein>
    <submittedName>
        <fullName evidence="8">Cysteine methyltransferase</fullName>
    </submittedName>
</protein>
<comment type="catalytic activity">
    <reaction evidence="1">
        <text>a 4-O-methyl-thymidine in DNA + L-cysteinyl-[protein] = a thymidine in DNA + S-methyl-L-cysteinyl-[protein]</text>
        <dbReference type="Rhea" id="RHEA:53428"/>
        <dbReference type="Rhea" id="RHEA-COMP:10131"/>
        <dbReference type="Rhea" id="RHEA-COMP:10132"/>
        <dbReference type="Rhea" id="RHEA-COMP:13555"/>
        <dbReference type="Rhea" id="RHEA-COMP:13556"/>
        <dbReference type="ChEBI" id="CHEBI:29950"/>
        <dbReference type="ChEBI" id="CHEBI:82612"/>
        <dbReference type="ChEBI" id="CHEBI:137386"/>
        <dbReference type="ChEBI" id="CHEBI:137387"/>
        <dbReference type="EC" id="2.1.1.63"/>
    </reaction>
</comment>
<gene>
    <name evidence="8" type="ORF">CQ12_28125</name>
</gene>
<dbReference type="Gene3D" id="1.10.10.10">
    <property type="entry name" value="Winged helix-like DNA-binding domain superfamily/Winged helix DNA-binding domain"/>
    <property type="match status" value="1"/>
</dbReference>
<dbReference type="RefSeq" id="WP_057836128.1">
    <property type="nucleotide sequence ID" value="NZ_LLXZ01000097.1"/>
</dbReference>
<evidence type="ECO:0000256" key="6">
    <source>
        <dbReference type="ARBA" id="ARBA00049348"/>
    </source>
</evidence>
<dbReference type="GO" id="GO:0006281">
    <property type="term" value="P:DNA repair"/>
    <property type="evidence" value="ECO:0007669"/>
    <property type="project" value="UniProtKB-KW"/>
</dbReference>
<sequence length="192" mass="20793">MTGRRYTIFDTAIGRCGISWSPAGIIGVQLPEVREIDTRRRLYQLYPDARELPPPANVQVAIEGIAALLRGAAYDLADIALDMTGIPAFNQRVYAYARQIPRGETRTYSEVASSLRASGAVYSVSQAIGRNPFMIIVPCHRVLEAGNYADKISAHGGAVSKRRLLSIEGASPTASKTLFDVLLPVAPPRAHS</sequence>
<dbReference type="GO" id="GO:0003908">
    <property type="term" value="F:methylated-DNA-[protein]-cysteine S-methyltransferase activity"/>
    <property type="evidence" value="ECO:0007669"/>
    <property type="project" value="UniProtKB-EC"/>
</dbReference>
<dbReference type="PANTHER" id="PTHR10815:SF5">
    <property type="entry name" value="METHYLATED-DNA--PROTEIN-CYSTEINE METHYLTRANSFERASE"/>
    <property type="match status" value="1"/>
</dbReference>
<dbReference type="PANTHER" id="PTHR10815">
    <property type="entry name" value="METHYLATED-DNA--PROTEIN-CYSTEINE METHYLTRANSFERASE"/>
    <property type="match status" value="1"/>
</dbReference>
<evidence type="ECO:0000256" key="4">
    <source>
        <dbReference type="ARBA" id="ARBA00022763"/>
    </source>
</evidence>
<dbReference type="AlphaFoldDB" id="A0A0R3LIZ1"/>
<reference evidence="8 9" key="1">
    <citation type="submission" date="2014-03" db="EMBL/GenBank/DDBJ databases">
        <title>Bradyrhizobium valentinum sp. nov., isolated from effective nodules of Lupinus mariae-josephae, a lupine endemic of basic-lime soils in Eastern Spain.</title>
        <authorList>
            <person name="Duran D."/>
            <person name="Rey L."/>
            <person name="Navarro A."/>
            <person name="Busquets A."/>
            <person name="Imperial J."/>
            <person name="Ruiz-Argueso T."/>
        </authorList>
    </citation>
    <scope>NUCLEOTIDE SEQUENCE [LARGE SCALE GENOMIC DNA]</scope>
    <source>
        <strain evidence="8 9">PAC68</strain>
    </source>
</reference>
<dbReference type="GO" id="GO:0032259">
    <property type="term" value="P:methylation"/>
    <property type="evidence" value="ECO:0007669"/>
    <property type="project" value="UniProtKB-KW"/>
</dbReference>
<comment type="catalytic activity">
    <reaction evidence="6">
        <text>a 6-O-methyl-2'-deoxyguanosine in DNA + L-cysteinyl-[protein] = S-methyl-L-cysteinyl-[protein] + a 2'-deoxyguanosine in DNA</text>
        <dbReference type="Rhea" id="RHEA:24000"/>
        <dbReference type="Rhea" id="RHEA-COMP:10131"/>
        <dbReference type="Rhea" id="RHEA-COMP:10132"/>
        <dbReference type="Rhea" id="RHEA-COMP:11367"/>
        <dbReference type="Rhea" id="RHEA-COMP:11368"/>
        <dbReference type="ChEBI" id="CHEBI:29950"/>
        <dbReference type="ChEBI" id="CHEBI:82612"/>
        <dbReference type="ChEBI" id="CHEBI:85445"/>
        <dbReference type="ChEBI" id="CHEBI:85448"/>
        <dbReference type="EC" id="2.1.1.63"/>
    </reaction>
</comment>
<name>A0A0R3LIZ1_9BRAD</name>
<dbReference type="OrthoDB" id="9802228at2"/>
<keyword evidence="4" id="KW-0227">DNA damage</keyword>
<evidence type="ECO:0000313" key="8">
    <source>
        <dbReference type="EMBL" id="KRR07713.1"/>
    </source>
</evidence>
<evidence type="ECO:0000256" key="5">
    <source>
        <dbReference type="ARBA" id="ARBA00023204"/>
    </source>
</evidence>
<evidence type="ECO:0000259" key="7">
    <source>
        <dbReference type="Pfam" id="PF01035"/>
    </source>
</evidence>
<evidence type="ECO:0000256" key="3">
    <source>
        <dbReference type="ARBA" id="ARBA00022679"/>
    </source>
</evidence>
<dbReference type="InterPro" id="IPR014048">
    <property type="entry name" value="MethylDNA_cys_MeTrfase_DNA-bd"/>
</dbReference>
<dbReference type="EMBL" id="LLXZ01000097">
    <property type="protein sequence ID" value="KRR07713.1"/>
    <property type="molecule type" value="Genomic_DNA"/>
</dbReference>
<keyword evidence="5" id="KW-0234">DNA repair</keyword>
<evidence type="ECO:0000256" key="2">
    <source>
        <dbReference type="ARBA" id="ARBA00022603"/>
    </source>
</evidence>
<dbReference type="InterPro" id="IPR036631">
    <property type="entry name" value="MGMT_N_sf"/>
</dbReference>